<dbReference type="EMBL" id="GL883013">
    <property type="protein sequence ID" value="EGG20072.1"/>
    <property type="molecule type" value="Genomic_DNA"/>
</dbReference>
<keyword evidence="2" id="KW-0732">Signal</keyword>
<evidence type="ECO:0000313" key="4">
    <source>
        <dbReference type="Proteomes" id="UP000007797"/>
    </source>
</evidence>
<dbReference type="AlphaFoldDB" id="F4PVQ8"/>
<evidence type="ECO:0000313" key="3">
    <source>
        <dbReference type="EMBL" id="EGG20072.1"/>
    </source>
</evidence>
<dbReference type="RefSeq" id="XP_004367055.1">
    <property type="nucleotide sequence ID" value="XM_004366998.1"/>
</dbReference>
<organism evidence="3 4">
    <name type="scientific">Cavenderia fasciculata</name>
    <name type="common">Slime mold</name>
    <name type="synonym">Dictyostelium fasciculatum</name>
    <dbReference type="NCBI Taxonomy" id="261658"/>
    <lineage>
        <taxon>Eukaryota</taxon>
        <taxon>Amoebozoa</taxon>
        <taxon>Evosea</taxon>
        <taxon>Eumycetozoa</taxon>
        <taxon>Dictyostelia</taxon>
        <taxon>Acytosteliales</taxon>
        <taxon>Cavenderiaceae</taxon>
        <taxon>Cavenderia</taxon>
    </lineage>
</organism>
<proteinExistence type="predicted"/>
<evidence type="ECO:0000256" key="2">
    <source>
        <dbReference type="SAM" id="SignalP"/>
    </source>
</evidence>
<dbReference type="KEGG" id="dfa:DFA_07189"/>
<feature type="compositionally biased region" description="Low complexity" evidence="1">
    <location>
        <begin position="268"/>
        <end position="396"/>
    </location>
</feature>
<sequence>MNFHILLLFLILPYLTNGDTCKTLSCGSTCKSGSDLECSYDSYCNKSTFITECSSWQNCPVGQYCGDDGKCLARVAMNATCTDSLECPHFSDCISPASGQPTICVPYYSQTLVGSKCSSFDNAWSTCAPNLFCSQVSGTCQIVPAQTSTTVNCVSASAGTSLCSELETCACYGNSTGVCMLKGNSGDSDCQAALKVLHGCEQSKGCYDSGIYTPKGCARQNCITEYCDMASKCTYGPDSEENNIACGRGNIQRCDGTRATNVPVLPPTTTSSSTTTASSTTTSGSTTTTGASSTTTTTTKPSSSTQTSTYSSSSTYSTSASSTTAGTTTSGTTATTATTSGATTSNPTTSSSTTTTSPSSTSSTSSTSTTTDRATGTDTQTGTTTDMGTTTLGLSPTLSAPITTVAILMTAILILL</sequence>
<protein>
    <submittedName>
        <fullName evidence="3">Uncharacterized protein</fullName>
    </submittedName>
</protein>
<dbReference type="Proteomes" id="UP000007797">
    <property type="component" value="Unassembled WGS sequence"/>
</dbReference>
<name>F4PVQ8_CACFS</name>
<dbReference type="GeneID" id="14872296"/>
<reference evidence="4" key="1">
    <citation type="journal article" date="2011" name="Genome Res.">
        <title>Phylogeny-wide analysis of social amoeba genomes highlights ancient origins for complex intercellular communication.</title>
        <authorList>
            <person name="Heidel A.J."/>
            <person name="Lawal H.M."/>
            <person name="Felder M."/>
            <person name="Schilde C."/>
            <person name="Helps N.R."/>
            <person name="Tunggal B."/>
            <person name="Rivero F."/>
            <person name="John U."/>
            <person name="Schleicher M."/>
            <person name="Eichinger L."/>
            <person name="Platzer M."/>
            <person name="Noegel A.A."/>
            <person name="Schaap P."/>
            <person name="Gloeckner G."/>
        </authorList>
    </citation>
    <scope>NUCLEOTIDE SEQUENCE [LARGE SCALE GENOMIC DNA]</scope>
    <source>
        <strain evidence="4">SH3</strain>
    </source>
</reference>
<dbReference type="STRING" id="1054147.F4PVQ8"/>
<evidence type="ECO:0000256" key="1">
    <source>
        <dbReference type="SAM" id="MobiDB-lite"/>
    </source>
</evidence>
<feature type="chain" id="PRO_5003315798" evidence="2">
    <location>
        <begin position="19"/>
        <end position="416"/>
    </location>
</feature>
<accession>F4PVQ8</accession>
<feature type="region of interest" description="Disordered" evidence="1">
    <location>
        <begin position="257"/>
        <end position="396"/>
    </location>
</feature>
<feature type="signal peptide" evidence="2">
    <location>
        <begin position="1"/>
        <end position="18"/>
    </location>
</feature>
<gene>
    <name evidence="3" type="ORF">DFA_07189</name>
</gene>
<keyword evidence="4" id="KW-1185">Reference proteome</keyword>